<sequence>MSLIRSHSQWPGGIPSFIRRHEEPVAPENFHAASRAWRHFVRDQWVGGDAADQQKRALSERWATADQQFRDSYQSRALEDEPSFFEGPELTDKNFVGNDVQNFCMVYFCTTELTREKEALLAKCILGLFPWEEGWEFLADEMIMFLPLEDNQGDILETFKSHQSVARPNFLDMHMALDGTVLFRDCYAKLIIDDRTLETGLGLWVEFATNGIYKKAYRAQIMMEEFAHFYREIGPGNQVPIEQALNYIESRVIYQDRDEDADPREILEDEPVDMRRRLVEIYRGGEVDLVDDYAPGFREAEEQEQAFSDIPYAFVKDQIKQGTFVPSFLSNLLQDNPVEPGTEDEDIIKWSAGSLYAGGADTTVSSIASFFLAMALFPDVQRKAQQELDTVVGSGRLPQFRDREDLVYINALVKEVLRWHPVVPINLAHSPTQDDTCEGYRIPKGSSVIANIWAFTHDPLVYNDPMAFKPERFLGSPDGSPAERDPHMLVFGYGRRACPGRTLADANVFLTIAQSLAVFDISKPIRNGKVEEILVNYLPGVISHPAPFQLSIQPRSTAHRELIQSLGNLYPWSESDAQNLASLQT</sequence>
<evidence type="ECO:0000256" key="8">
    <source>
        <dbReference type="PIRSR" id="PIRSR602401-1"/>
    </source>
</evidence>
<dbReference type="SUPFAM" id="SSF48264">
    <property type="entry name" value="Cytochrome P450"/>
    <property type="match status" value="1"/>
</dbReference>
<comment type="similarity">
    <text evidence="2 9">Belongs to the cytochrome P450 family.</text>
</comment>
<dbReference type="InterPro" id="IPR050364">
    <property type="entry name" value="Cytochrome_P450_fung"/>
</dbReference>
<evidence type="ECO:0000256" key="4">
    <source>
        <dbReference type="ARBA" id="ARBA00022723"/>
    </source>
</evidence>
<keyword evidence="6 8" id="KW-0408">Iron</keyword>
<dbReference type="AlphaFoldDB" id="A0A1F5LG27"/>
<dbReference type="PANTHER" id="PTHR46300">
    <property type="entry name" value="P450, PUTATIVE (EUROFUNG)-RELATED-RELATED"/>
    <property type="match status" value="1"/>
</dbReference>
<evidence type="ECO:0000313" key="10">
    <source>
        <dbReference type="EMBL" id="OGE52173.1"/>
    </source>
</evidence>
<dbReference type="Gene3D" id="1.10.630.10">
    <property type="entry name" value="Cytochrome P450"/>
    <property type="match status" value="1"/>
</dbReference>
<dbReference type="PRINTS" id="PR00463">
    <property type="entry name" value="EP450I"/>
</dbReference>
<comment type="caution">
    <text evidence="10">The sequence shown here is derived from an EMBL/GenBank/DDBJ whole genome shotgun (WGS) entry which is preliminary data.</text>
</comment>
<accession>A0A1F5LG27</accession>
<dbReference type="Proteomes" id="UP000177622">
    <property type="component" value="Unassembled WGS sequence"/>
</dbReference>
<dbReference type="RefSeq" id="XP_022487615.1">
    <property type="nucleotide sequence ID" value="XM_022632571.1"/>
</dbReference>
<dbReference type="InterPro" id="IPR036396">
    <property type="entry name" value="Cyt_P450_sf"/>
</dbReference>
<dbReference type="InterPro" id="IPR017972">
    <property type="entry name" value="Cyt_P450_CS"/>
</dbReference>
<dbReference type="STRING" id="1835702.A0A1F5LG27"/>
<dbReference type="GO" id="GO:0043386">
    <property type="term" value="P:mycotoxin biosynthetic process"/>
    <property type="evidence" value="ECO:0007669"/>
    <property type="project" value="UniProtKB-ARBA"/>
</dbReference>
<evidence type="ECO:0000256" key="7">
    <source>
        <dbReference type="ARBA" id="ARBA00023033"/>
    </source>
</evidence>
<keyword evidence="11" id="KW-1185">Reference proteome</keyword>
<dbReference type="PANTHER" id="PTHR46300:SF7">
    <property type="entry name" value="P450, PUTATIVE (EUROFUNG)-RELATED"/>
    <property type="match status" value="1"/>
</dbReference>
<gene>
    <name evidence="10" type="ORF">PENARI_c011G04398</name>
</gene>
<keyword evidence="4 8" id="KW-0479">Metal-binding</keyword>
<evidence type="ECO:0000256" key="1">
    <source>
        <dbReference type="ARBA" id="ARBA00001971"/>
    </source>
</evidence>
<dbReference type="InterPro" id="IPR001128">
    <property type="entry name" value="Cyt_P450"/>
</dbReference>
<evidence type="ECO:0008006" key="12">
    <source>
        <dbReference type="Google" id="ProtNLM"/>
    </source>
</evidence>
<protein>
    <recommendedName>
        <fullName evidence="12">Cytochrome P450</fullName>
    </recommendedName>
</protein>
<dbReference type="OrthoDB" id="5396831at2759"/>
<dbReference type="GO" id="GO:0004497">
    <property type="term" value="F:monooxygenase activity"/>
    <property type="evidence" value="ECO:0007669"/>
    <property type="project" value="UniProtKB-KW"/>
</dbReference>
<dbReference type="PROSITE" id="PS00086">
    <property type="entry name" value="CYTOCHROME_P450"/>
    <property type="match status" value="1"/>
</dbReference>
<dbReference type="GO" id="GO:0016705">
    <property type="term" value="F:oxidoreductase activity, acting on paired donors, with incorporation or reduction of molecular oxygen"/>
    <property type="evidence" value="ECO:0007669"/>
    <property type="project" value="InterPro"/>
</dbReference>
<keyword evidence="7 9" id="KW-0503">Monooxygenase</keyword>
<dbReference type="PRINTS" id="PR00385">
    <property type="entry name" value="P450"/>
</dbReference>
<evidence type="ECO:0000256" key="9">
    <source>
        <dbReference type="RuleBase" id="RU000461"/>
    </source>
</evidence>
<name>A0A1F5LG27_PENAI</name>
<dbReference type="GO" id="GO:0020037">
    <property type="term" value="F:heme binding"/>
    <property type="evidence" value="ECO:0007669"/>
    <property type="project" value="InterPro"/>
</dbReference>
<reference evidence="10 11" key="1">
    <citation type="journal article" date="2016" name="Sci. Rep.">
        <title>Penicillium arizonense, a new, genome sequenced fungal species, reveals a high chemical diversity in secreted metabolites.</title>
        <authorList>
            <person name="Grijseels S."/>
            <person name="Nielsen J.C."/>
            <person name="Randelovic M."/>
            <person name="Nielsen J."/>
            <person name="Nielsen K.F."/>
            <person name="Workman M."/>
            <person name="Frisvad J.C."/>
        </authorList>
    </citation>
    <scope>NUCLEOTIDE SEQUENCE [LARGE SCALE GENOMIC DNA]</scope>
    <source>
        <strain evidence="10 11">CBS 141311</strain>
    </source>
</reference>
<comment type="cofactor">
    <cofactor evidence="1 8">
        <name>heme</name>
        <dbReference type="ChEBI" id="CHEBI:30413"/>
    </cofactor>
</comment>
<feature type="binding site" description="axial binding residue" evidence="8">
    <location>
        <position position="498"/>
    </location>
    <ligand>
        <name>heme</name>
        <dbReference type="ChEBI" id="CHEBI:30413"/>
    </ligand>
    <ligandPart>
        <name>Fe</name>
        <dbReference type="ChEBI" id="CHEBI:18248"/>
    </ligandPart>
</feature>
<organism evidence="10 11">
    <name type="scientific">Penicillium arizonense</name>
    <dbReference type="NCBI Taxonomy" id="1835702"/>
    <lineage>
        <taxon>Eukaryota</taxon>
        <taxon>Fungi</taxon>
        <taxon>Dikarya</taxon>
        <taxon>Ascomycota</taxon>
        <taxon>Pezizomycotina</taxon>
        <taxon>Eurotiomycetes</taxon>
        <taxon>Eurotiomycetidae</taxon>
        <taxon>Eurotiales</taxon>
        <taxon>Aspergillaceae</taxon>
        <taxon>Penicillium</taxon>
    </lineage>
</organism>
<evidence type="ECO:0000313" key="11">
    <source>
        <dbReference type="Proteomes" id="UP000177622"/>
    </source>
</evidence>
<evidence type="ECO:0000256" key="5">
    <source>
        <dbReference type="ARBA" id="ARBA00023002"/>
    </source>
</evidence>
<evidence type="ECO:0000256" key="3">
    <source>
        <dbReference type="ARBA" id="ARBA00022617"/>
    </source>
</evidence>
<dbReference type="GeneID" id="34577305"/>
<keyword evidence="3 8" id="KW-0349">Heme</keyword>
<dbReference type="Pfam" id="PF00067">
    <property type="entry name" value="p450"/>
    <property type="match status" value="1"/>
</dbReference>
<proteinExistence type="inferred from homology"/>
<evidence type="ECO:0000256" key="6">
    <source>
        <dbReference type="ARBA" id="ARBA00023004"/>
    </source>
</evidence>
<dbReference type="GO" id="GO:0005506">
    <property type="term" value="F:iron ion binding"/>
    <property type="evidence" value="ECO:0007669"/>
    <property type="project" value="InterPro"/>
</dbReference>
<dbReference type="InterPro" id="IPR002401">
    <property type="entry name" value="Cyt_P450_E_grp-I"/>
</dbReference>
<dbReference type="EMBL" id="LXJU01000011">
    <property type="protein sequence ID" value="OGE52173.1"/>
    <property type="molecule type" value="Genomic_DNA"/>
</dbReference>
<keyword evidence="5 9" id="KW-0560">Oxidoreductase</keyword>
<evidence type="ECO:0000256" key="2">
    <source>
        <dbReference type="ARBA" id="ARBA00010617"/>
    </source>
</evidence>